<keyword evidence="9" id="KW-0663">Pyridoxal phosphate</keyword>
<name>A0A1Y4DE59_9BACT</name>
<evidence type="ECO:0000256" key="8">
    <source>
        <dbReference type="ARBA" id="ARBA00022679"/>
    </source>
</evidence>
<dbReference type="Pfam" id="PF00266">
    <property type="entry name" value="Aminotran_5"/>
    <property type="match status" value="1"/>
</dbReference>
<dbReference type="SUPFAM" id="SSF53383">
    <property type="entry name" value="PLP-dependent transferases"/>
    <property type="match status" value="1"/>
</dbReference>
<evidence type="ECO:0000256" key="4">
    <source>
        <dbReference type="ARBA" id="ARBA00013030"/>
    </source>
</evidence>
<dbReference type="GO" id="GO:0008453">
    <property type="term" value="F:alanine-glyoxylate transaminase activity"/>
    <property type="evidence" value="ECO:0007669"/>
    <property type="project" value="TreeGrafter"/>
</dbReference>
<dbReference type="EMBL" id="NFJD01000002">
    <property type="protein sequence ID" value="OUO56942.1"/>
    <property type="molecule type" value="Genomic_DNA"/>
</dbReference>
<evidence type="ECO:0000313" key="17">
    <source>
        <dbReference type="Proteomes" id="UP000196368"/>
    </source>
</evidence>
<sequence length="404" mass="44921">MEGTKYYNRRKRRKIMSIQLDISKMPSATFTCGPSQGHPVIRQTPVYKTLFERSHRAKDISTEGLYKEAVDNLRQLLSLPPDYTVIFFLGGATPAMDAVIWSLTKNSLSGLSFGAFSKLWAEKIASRLEGKVIRSIRKAGENEFFPSEKPDYQASLVILTPNETSTGTQIPNEYLEEAWKLKGPDTLIAWDCTSCAGGRELPKNKFDVMLFSMQKCFGVGGGSSVIIMSPAAVKRLEEAKKYRTIPYALDLSEAVAKAQAKCQTVNTPSTTNIWMFNEACKWMNENGGLAAMDALCRQHAKYLLEWAAKTDYLKPLISDEAHRSYTTLTLEVTDPALKDADISAALKATGLPNLADGIKKYSSVKQNSLRIACFPFVDIHGTAEYEKLTAAVDEIVRQLRQEAK</sequence>
<dbReference type="InterPro" id="IPR015424">
    <property type="entry name" value="PyrdxlP-dep_Trfase"/>
</dbReference>
<gene>
    <name evidence="16" type="ORF">B5F75_03605</name>
</gene>
<dbReference type="PANTHER" id="PTHR21152:SF40">
    <property type="entry name" value="ALANINE--GLYOXYLATE AMINOTRANSFERASE"/>
    <property type="match status" value="1"/>
</dbReference>
<dbReference type="PIRSF" id="PIRSF000525">
    <property type="entry name" value="SerC"/>
    <property type="match status" value="1"/>
</dbReference>
<evidence type="ECO:0000256" key="2">
    <source>
        <dbReference type="ARBA" id="ARBA00005099"/>
    </source>
</evidence>
<evidence type="ECO:0000256" key="5">
    <source>
        <dbReference type="ARBA" id="ARBA00022490"/>
    </source>
</evidence>
<keyword evidence="10" id="KW-0664">Pyridoxine biosynthesis</keyword>
<comment type="pathway">
    <text evidence="2">Amino-acid biosynthesis; L-serine biosynthesis; L-serine from 3-phospho-D-glycerate: step 2/3.</text>
</comment>
<organism evidence="16 17">
    <name type="scientific">Candidatus Avelusimicrobium gallicola</name>
    <dbReference type="NCBI Taxonomy" id="2562704"/>
    <lineage>
        <taxon>Bacteria</taxon>
        <taxon>Pseudomonadati</taxon>
        <taxon>Elusimicrobiota</taxon>
        <taxon>Elusimicrobia</taxon>
        <taxon>Elusimicrobiales</taxon>
        <taxon>Elusimicrobiaceae</taxon>
        <taxon>Candidatus Avelusimicrobium</taxon>
    </lineage>
</organism>
<comment type="cofactor">
    <cofactor evidence="1">
        <name>pyridoxal 5'-phosphate</name>
        <dbReference type="ChEBI" id="CHEBI:597326"/>
    </cofactor>
</comment>
<keyword evidence="5" id="KW-0963">Cytoplasm</keyword>
<dbReference type="Gene3D" id="3.40.640.10">
    <property type="entry name" value="Type I PLP-dependent aspartate aminotransferase-like (Major domain)"/>
    <property type="match status" value="1"/>
</dbReference>
<comment type="catalytic activity">
    <reaction evidence="14">
        <text>O-phospho-L-serine + 2-oxoglutarate = 3-phosphooxypyruvate + L-glutamate</text>
        <dbReference type="Rhea" id="RHEA:14329"/>
        <dbReference type="ChEBI" id="CHEBI:16810"/>
        <dbReference type="ChEBI" id="CHEBI:18110"/>
        <dbReference type="ChEBI" id="CHEBI:29985"/>
        <dbReference type="ChEBI" id="CHEBI:57524"/>
        <dbReference type="EC" id="2.6.1.52"/>
    </reaction>
</comment>
<dbReference type="AlphaFoldDB" id="A0A1Y4DE59"/>
<evidence type="ECO:0000256" key="12">
    <source>
        <dbReference type="ARBA" id="ARBA00031421"/>
    </source>
</evidence>
<accession>A0A1Y4DE59</accession>
<evidence type="ECO:0000256" key="14">
    <source>
        <dbReference type="ARBA" id="ARBA00049007"/>
    </source>
</evidence>
<dbReference type="GO" id="GO:0004760">
    <property type="term" value="F:L-serine-pyruvate transaminase activity"/>
    <property type="evidence" value="ECO:0007669"/>
    <property type="project" value="TreeGrafter"/>
</dbReference>
<dbReference type="UniPathway" id="UPA00135">
    <property type="reaction ID" value="UER00197"/>
</dbReference>
<evidence type="ECO:0000256" key="7">
    <source>
        <dbReference type="ARBA" id="ARBA00022605"/>
    </source>
</evidence>
<evidence type="ECO:0000313" key="16">
    <source>
        <dbReference type="EMBL" id="OUO56942.1"/>
    </source>
</evidence>
<evidence type="ECO:0000256" key="10">
    <source>
        <dbReference type="ARBA" id="ARBA00023096"/>
    </source>
</evidence>
<proteinExistence type="inferred from homology"/>
<dbReference type="PANTHER" id="PTHR21152">
    <property type="entry name" value="AMINOTRANSFERASE CLASS V"/>
    <property type="match status" value="1"/>
</dbReference>
<evidence type="ECO:0000256" key="11">
    <source>
        <dbReference type="ARBA" id="ARBA00023299"/>
    </source>
</evidence>
<evidence type="ECO:0000256" key="1">
    <source>
        <dbReference type="ARBA" id="ARBA00001933"/>
    </source>
</evidence>
<evidence type="ECO:0000256" key="13">
    <source>
        <dbReference type="ARBA" id="ARBA00047630"/>
    </source>
</evidence>
<dbReference type="Gene3D" id="3.90.1150.10">
    <property type="entry name" value="Aspartate Aminotransferase, domain 1"/>
    <property type="match status" value="1"/>
</dbReference>
<dbReference type="InterPro" id="IPR015422">
    <property type="entry name" value="PyrdxlP-dep_Trfase_small"/>
</dbReference>
<dbReference type="GO" id="GO:0004648">
    <property type="term" value="F:O-phospho-L-serine:2-oxoglutarate aminotransferase activity"/>
    <property type="evidence" value="ECO:0007669"/>
    <property type="project" value="UniProtKB-EC"/>
</dbReference>
<comment type="similarity">
    <text evidence="3">Belongs to the class-V pyridoxal-phosphate-dependent aminotransferase family. SerC subfamily.</text>
</comment>
<dbReference type="GO" id="GO:0019265">
    <property type="term" value="P:glycine biosynthetic process, by transamination of glyoxylate"/>
    <property type="evidence" value="ECO:0007669"/>
    <property type="project" value="TreeGrafter"/>
</dbReference>
<keyword evidence="8" id="KW-0808">Transferase</keyword>
<comment type="catalytic activity">
    <reaction evidence="13">
        <text>4-(phosphooxy)-L-threonine + 2-oxoglutarate = (R)-3-hydroxy-2-oxo-4-phosphooxybutanoate + L-glutamate</text>
        <dbReference type="Rhea" id="RHEA:16573"/>
        <dbReference type="ChEBI" id="CHEBI:16810"/>
        <dbReference type="ChEBI" id="CHEBI:29985"/>
        <dbReference type="ChEBI" id="CHEBI:58452"/>
        <dbReference type="ChEBI" id="CHEBI:58538"/>
        <dbReference type="EC" id="2.6.1.52"/>
    </reaction>
</comment>
<keyword evidence="7" id="KW-0028">Amino-acid biosynthesis</keyword>
<reference evidence="17" key="1">
    <citation type="submission" date="2017-04" db="EMBL/GenBank/DDBJ databases">
        <title>Function of individual gut microbiota members based on whole genome sequencing of pure cultures obtained from chicken caecum.</title>
        <authorList>
            <person name="Medvecky M."/>
            <person name="Cejkova D."/>
            <person name="Polansky O."/>
            <person name="Karasova D."/>
            <person name="Kubasova T."/>
            <person name="Cizek A."/>
            <person name="Rychlik I."/>
        </authorList>
    </citation>
    <scope>NUCLEOTIDE SEQUENCE [LARGE SCALE GENOMIC DNA]</scope>
    <source>
        <strain evidence="17">An273</strain>
    </source>
</reference>
<protein>
    <recommendedName>
        <fullName evidence="4">phosphoserine transaminase</fullName>
        <ecNumber evidence="4">2.6.1.52</ecNumber>
    </recommendedName>
    <alternativeName>
        <fullName evidence="12">Phosphohydroxythreonine aminotransferase</fullName>
    </alternativeName>
</protein>
<dbReference type="InterPro" id="IPR000192">
    <property type="entry name" value="Aminotrans_V_dom"/>
</dbReference>
<evidence type="ECO:0000259" key="15">
    <source>
        <dbReference type="Pfam" id="PF00266"/>
    </source>
</evidence>
<dbReference type="GO" id="GO:0006564">
    <property type="term" value="P:L-serine biosynthetic process"/>
    <property type="evidence" value="ECO:0007669"/>
    <property type="project" value="UniProtKB-KW"/>
</dbReference>
<keyword evidence="11" id="KW-0718">Serine biosynthesis</keyword>
<comment type="caution">
    <text evidence="16">The sequence shown here is derived from an EMBL/GenBank/DDBJ whole genome shotgun (WGS) entry which is preliminary data.</text>
</comment>
<keyword evidence="17" id="KW-1185">Reference proteome</keyword>
<dbReference type="InterPro" id="IPR015421">
    <property type="entry name" value="PyrdxlP-dep_Trfase_major"/>
</dbReference>
<keyword evidence="6" id="KW-0032">Aminotransferase</keyword>
<dbReference type="GO" id="GO:0008615">
    <property type="term" value="P:pyridoxine biosynthetic process"/>
    <property type="evidence" value="ECO:0007669"/>
    <property type="project" value="UniProtKB-KW"/>
</dbReference>
<feature type="domain" description="Aminotransferase class V" evidence="15">
    <location>
        <begin position="61"/>
        <end position="346"/>
    </location>
</feature>
<evidence type="ECO:0000256" key="9">
    <source>
        <dbReference type="ARBA" id="ARBA00022898"/>
    </source>
</evidence>
<dbReference type="EC" id="2.6.1.52" evidence="4"/>
<dbReference type="InterPro" id="IPR022278">
    <property type="entry name" value="Pser_aminoTfrase"/>
</dbReference>
<evidence type="ECO:0000256" key="3">
    <source>
        <dbReference type="ARBA" id="ARBA00006904"/>
    </source>
</evidence>
<evidence type="ECO:0000256" key="6">
    <source>
        <dbReference type="ARBA" id="ARBA00022576"/>
    </source>
</evidence>
<dbReference type="Proteomes" id="UP000196368">
    <property type="component" value="Unassembled WGS sequence"/>
</dbReference>